<dbReference type="Pfam" id="PF00219">
    <property type="entry name" value="IGFBP"/>
    <property type="match status" value="1"/>
</dbReference>
<dbReference type="PANTHER" id="PTHR14186:SF20">
    <property type="entry name" value="CYSTEINE-RICH MOTOR NEURON 1 PROTEIN-LIKE"/>
    <property type="match status" value="1"/>
</dbReference>
<evidence type="ECO:0000256" key="4">
    <source>
        <dbReference type="ARBA" id="ARBA00023157"/>
    </source>
</evidence>
<dbReference type="GO" id="GO:0005576">
    <property type="term" value="C:extracellular region"/>
    <property type="evidence" value="ECO:0007669"/>
    <property type="project" value="UniProtKB-SubCell"/>
</dbReference>
<dbReference type="GO" id="GO:0005520">
    <property type="term" value="F:insulin-like growth factor binding"/>
    <property type="evidence" value="ECO:0007669"/>
    <property type="project" value="InterPro"/>
</dbReference>
<proteinExistence type="predicted"/>
<dbReference type="OrthoDB" id="5976811at2759"/>
<reference evidence="5" key="1">
    <citation type="submission" date="2020-11" db="EMBL/GenBank/DDBJ databases">
        <authorList>
            <person name="Tran Van P."/>
        </authorList>
    </citation>
    <scope>NUCLEOTIDE SEQUENCE</scope>
</reference>
<dbReference type="SMART" id="SM00121">
    <property type="entry name" value="IB"/>
    <property type="match status" value="1"/>
</dbReference>
<keyword evidence="3" id="KW-0732">Signal</keyword>
<evidence type="ECO:0000313" key="5">
    <source>
        <dbReference type="EMBL" id="CAD7225355.1"/>
    </source>
</evidence>
<evidence type="ECO:0000256" key="2">
    <source>
        <dbReference type="ARBA" id="ARBA00022525"/>
    </source>
</evidence>
<sequence length="123" mass="12972">MQNLTLGLVAATAFVLLLAPEKGVEGLSCPFCNKAECKNIGLCPAGVTMDVCGCCPVCSKGPGEKCGGPWGILGKCGTGLTCSANQRLDVNADGICERADGQEEGRRFGHSNRFYNRNRFRGI</sequence>
<keyword evidence="2" id="KW-0964">Secreted</keyword>
<dbReference type="InterPro" id="IPR009030">
    <property type="entry name" value="Growth_fac_rcpt_cys_sf"/>
</dbReference>
<dbReference type="PANTHER" id="PTHR14186">
    <property type="entry name" value="INSULIN-LIKE GROWTH FACTOR BINDING PROTEIN-RELATED"/>
    <property type="match status" value="1"/>
</dbReference>
<dbReference type="GO" id="GO:0001558">
    <property type="term" value="P:regulation of cell growth"/>
    <property type="evidence" value="ECO:0007669"/>
    <property type="project" value="InterPro"/>
</dbReference>
<gene>
    <name evidence="5" type="ORF">CTOB1V02_LOCUS3299</name>
</gene>
<dbReference type="Gene3D" id="4.10.40.20">
    <property type="match status" value="1"/>
</dbReference>
<protein>
    <submittedName>
        <fullName evidence="5">Uncharacterized protein</fullName>
    </submittedName>
</protein>
<accession>A0A7R8ZMZ2</accession>
<organism evidence="5">
    <name type="scientific">Cyprideis torosa</name>
    <dbReference type="NCBI Taxonomy" id="163714"/>
    <lineage>
        <taxon>Eukaryota</taxon>
        <taxon>Metazoa</taxon>
        <taxon>Ecdysozoa</taxon>
        <taxon>Arthropoda</taxon>
        <taxon>Crustacea</taxon>
        <taxon>Oligostraca</taxon>
        <taxon>Ostracoda</taxon>
        <taxon>Podocopa</taxon>
        <taxon>Podocopida</taxon>
        <taxon>Cytherocopina</taxon>
        <taxon>Cytheroidea</taxon>
        <taxon>Cytherideidae</taxon>
        <taxon>Cyprideis</taxon>
    </lineage>
</organism>
<dbReference type="SUPFAM" id="SSF57184">
    <property type="entry name" value="Growth factor receptor domain"/>
    <property type="match status" value="1"/>
</dbReference>
<keyword evidence="4" id="KW-1015">Disulfide bond</keyword>
<dbReference type="PROSITE" id="PS51323">
    <property type="entry name" value="IGFBP_N_2"/>
    <property type="match status" value="1"/>
</dbReference>
<dbReference type="InterPro" id="IPR000867">
    <property type="entry name" value="IGFBP-like"/>
</dbReference>
<dbReference type="EMBL" id="OB660557">
    <property type="protein sequence ID" value="CAD7225355.1"/>
    <property type="molecule type" value="Genomic_DNA"/>
</dbReference>
<comment type="subcellular location">
    <subcellularLocation>
        <location evidence="1">Secreted</location>
    </subcellularLocation>
</comment>
<name>A0A7R8ZMZ2_9CRUS</name>
<dbReference type="InterPro" id="IPR011390">
    <property type="entry name" value="IGFBP_rP_mac25"/>
</dbReference>
<evidence type="ECO:0000256" key="3">
    <source>
        <dbReference type="ARBA" id="ARBA00022729"/>
    </source>
</evidence>
<dbReference type="GO" id="GO:0009966">
    <property type="term" value="P:regulation of signal transduction"/>
    <property type="evidence" value="ECO:0007669"/>
    <property type="project" value="TreeGrafter"/>
</dbReference>
<evidence type="ECO:0000256" key="1">
    <source>
        <dbReference type="ARBA" id="ARBA00004613"/>
    </source>
</evidence>
<dbReference type="AlphaFoldDB" id="A0A7R8ZMZ2"/>